<gene>
    <name evidence="5" type="ORF">CBW65_12130</name>
</gene>
<evidence type="ECO:0000313" key="5">
    <source>
        <dbReference type="EMBL" id="ARU61684.1"/>
    </source>
</evidence>
<dbReference type="PANTHER" id="PTHR30408:SF13">
    <property type="entry name" value="TYPE I RESTRICTION ENZYME HINDI SPECIFICITY SUBUNIT"/>
    <property type="match status" value="1"/>
</dbReference>
<evidence type="ECO:0000256" key="1">
    <source>
        <dbReference type="ARBA" id="ARBA00010923"/>
    </source>
</evidence>
<evidence type="ECO:0000313" key="6">
    <source>
        <dbReference type="Proteomes" id="UP000195437"/>
    </source>
</evidence>
<dbReference type="KEGG" id="tum:CBW65_12130"/>
<dbReference type="InterPro" id="IPR044946">
    <property type="entry name" value="Restrct_endonuc_typeI_TRD_sf"/>
</dbReference>
<proteinExistence type="inferred from homology"/>
<dbReference type="Gene3D" id="3.90.220.20">
    <property type="entry name" value="DNA methylase specificity domains"/>
    <property type="match status" value="2"/>
</dbReference>
<keyword evidence="6" id="KW-1185">Reference proteome</keyword>
<feature type="domain" description="Type I restriction modification DNA specificity" evidence="4">
    <location>
        <begin position="234"/>
        <end position="392"/>
    </location>
</feature>
<dbReference type="RefSeq" id="WP_087457057.1">
    <property type="nucleotide sequence ID" value="NZ_CP021434.1"/>
</dbReference>
<dbReference type="CDD" id="cd17517">
    <property type="entry name" value="RMtype1_S_EcoKI_StySPI-TRD2-CR2_like"/>
    <property type="match status" value="1"/>
</dbReference>
<comment type="similarity">
    <text evidence="1">Belongs to the type-I restriction system S methylase family.</text>
</comment>
<dbReference type="Pfam" id="PF01420">
    <property type="entry name" value="Methylase_S"/>
    <property type="match status" value="2"/>
</dbReference>
<dbReference type="REBASE" id="203158">
    <property type="entry name" value="S.Tsp23208I"/>
</dbReference>
<feature type="domain" description="Type I restriction modification DNA specificity" evidence="4">
    <location>
        <begin position="32"/>
        <end position="194"/>
    </location>
</feature>
<dbReference type="InterPro" id="IPR052021">
    <property type="entry name" value="Type-I_RS_S_subunit"/>
</dbReference>
<evidence type="ECO:0000256" key="2">
    <source>
        <dbReference type="ARBA" id="ARBA00022747"/>
    </source>
</evidence>
<keyword evidence="3" id="KW-0238">DNA-binding</keyword>
<accession>A0A1Y0IQQ9</accession>
<keyword evidence="2" id="KW-0680">Restriction system</keyword>
<protein>
    <recommendedName>
        <fullName evidence="4">Type I restriction modification DNA specificity domain-containing protein</fullName>
    </recommendedName>
</protein>
<dbReference type="SUPFAM" id="SSF116734">
    <property type="entry name" value="DNA methylase specificity domain"/>
    <property type="match status" value="2"/>
</dbReference>
<reference evidence="6" key="1">
    <citation type="submission" date="2017-05" db="EMBL/GenBank/DDBJ databases">
        <authorList>
            <person name="Sung H."/>
        </authorList>
    </citation>
    <scope>NUCLEOTIDE SEQUENCE [LARGE SCALE GENOMIC DNA]</scope>
    <source>
        <strain evidence="6">AR23208</strain>
    </source>
</reference>
<sequence length="427" mass="48185">MSFSLFDTTRTITTLGNLVERKQADIQTGPFGTMLKASSYTLEGTPVIAVKDIGVNRIIHGQSPKVDISDAKRLSKYMLKTGDIVFGRKGAVERRALITEKEDGWLQGSDCIRLRFNTPDIDPEYVSYFFGTKFYTNWILSNAQGTTMPSLNQEILKRVPLPLPPVEEQKKIASVLKGLDDKIECNNAINRNLEELAKSLFIHWFIDFEFPNENGGPYKSSGGEFEESELGIKPKGWSVGTIEDLANNRKKTIKASEIPKGTAYVGLEHLPRKKLFIGKLGVSEGIESNKTLFQKNDILFGKLRPYFHKVAIAPTSGVCSTDIIAIYPIDPKHYGYLTLQLFSEKMIEFVTNYSNGTRMPRTNWNDISRYPVLIPNDQTSALFTEIIHRLVDFTNCKLFESIKLIETRDSLLPKLMSGEIRVPIKED</sequence>
<dbReference type="EMBL" id="CP021434">
    <property type="protein sequence ID" value="ARU61684.1"/>
    <property type="molecule type" value="Genomic_DNA"/>
</dbReference>
<dbReference type="Proteomes" id="UP000195437">
    <property type="component" value="Chromosome"/>
</dbReference>
<name>A0A1Y0IQQ9_9BACL</name>
<dbReference type="PANTHER" id="PTHR30408">
    <property type="entry name" value="TYPE-1 RESTRICTION ENZYME ECOKI SPECIFICITY PROTEIN"/>
    <property type="match status" value="1"/>
</dbReference>
<dbReference type="GO" id="GO:0003677">
    <property type="term" value="F:DNA binding"/>
    <property type="evidence" value="ECO:0007669"/>
    <property type="project" value="UniProtKB-KW"/>
</dbReference>
<evidence type="ECO:0000259" key="4">
    <source>
        <dbReference type="Pfam" id="PF01420"/>
    </source>
</evidence>
<evidence type="ECO:0000256" key="3">
    <source>
        <dbReference type="ARBA" id="ARBA00023125"/>
    </source>
</evidence>
<dbReference type="AlphaFoldDB" id="A0A1Y0IQQ9"/>
<organism evidence="5 6">
    <name type="scientific">Tumebacillus avium</name>
    <dbReference type="NCBI Taxonomy" id="1903704"/>
    <lineage>
        <taxon>Bacteria</taxon>
        <taxon>Bacillati</taxon>
        <taxon>Bacillota</taxon>
        <taxon>Bacilli</taxon>
        <taxon>Bacillales</taxon>
        <taxon>Alicyclobacillaceae</taxon>
        <taxon>Tumebacillus</taxon>
    </lineage>
</organism>
<dbReference type="OrthoDB" id="9795776at2"/>
<dbReference type="InterPro" id="IPR000055">
    <property type="entry name" value="Restrct_endonuc_typeI_TRD"/>
</dbReference>
<dbReference type="GO" id="GO:0009307">
    <property type="term" value="P:DNA restriction-modification system"/>
    <property type="evidence" value="ECO:0007669"/>
    <property type="project" value="UniProtKB-KW"/>
</dbReference>